<dbReference type="GO" id="GO:0006281">
    <property type="term" value="P:DNA repair"/>
    <property type="evidence" value="ECO:0007669"/>
    <property type="project" value="UniProtKB-KW"/>
</dbReference>
<evidence type="ECO:0000256" key="5">
    <source>
        <dbReference type="ARBA" id="ARBA00023204"/>
    </source>
</evidence>
<dbReference type="Gene3D" id="2.40.50.140">
    <property type="entry name" value="Nucleic acid-binding proteins"/>
    <property type="match status" value="1"/>
</dbReference>
<dbReference type="SUPFAM" id="SSF56091">
    <property type="entry name" value="DNA ligase/mRNA capping enzyme, catalytic domain"/>
    <property type="match status" value="1"/>
</dbReference>
<keyword evidence="5" id="KW-0234">DNA repair</keyword>
<organism evidence="8">
    <name type="scientific">Enterobacteria phage SP6</name>
    <name type="common">Bacteriophage SP6</name>
    <dbReference type="NCBI Taxonomy" id="2907955"/>
    <lineage>
        <taxon>Viruses</taxon>
        <taxon>Duplodnaviria</taxon>
        <taxon>Heunggongvirae</taxon>
        <taxon>Uroviricota</taxon>
        <taxon>Caudoviricetes</taxon>
        <taxon>Autographivirales</taxon>
        <taxon>Autosignataviridae</taxon>
        <taxon>Molineuxvirinae</taxon>
        <taxon>Zindervirus</taxon>
        <taxon>Zindervirus SP6</taxon>
    </lineage>
</organism>
<sequence length="315" mass="35523">MNIFQFLGLPEDHRSKPVMLVKHRDEVPESKLTFPVYAQVKRDGIFSATVVRSDGTVGIFGRTGKKLVNVEQLEASFIGWPAGVYLGELQSMAVDIYLEALSGVVNPNRTEPLDFIGQQIKDNLYIDFFDMLTIKAFIEGQTEVTFLKRYEALCRRLKGCLPPENAILTITPCHTEQEVEAFAQKHIDAGREGAVFKLDCDYEAGHKGFRQTKIVRMVSYDLTCIGWEEGKGKYKGKVANLIFKWKGGKTIKAMLGRGWTHEDATRMYHDIKHGGELNVIGKIFAIKALQESSKGVLRLPKVGELRHDKEEPDVF</sequence>
<dbReference type="GO" id="GO:0016874">
    <property type="term" value="F:ligase activity"/>
    <property type="evidence" value="ECO:0007669"/>
    <property type="project" value="UniProtKB-KW"/>
</dbReference>
<keyword evidence="3" id="KW-0235">DNA replication</keyword>
<evidence type="ECO:0000256" key="2">
    <source>
        <dbReference type="ARBA" id="ARBA00022598"/>
    </source>
</evidence>
<evidence type="ECO:0000256" key="3">
    <source>
        <dbReference type="ARBA" id="ARBA00022705"/>
    </source>
</evidence>
<dbReference type="SUPFAM" id="SSF50249">
    <property type="entry name" value="Nucleic acid-binding proteins"/>
    <property type="match status" value="1"/>
</dbReference>
<dbReference type="InterPro" id="IPR050326">
    <property type="entry name" value="NAD_dep_DNA_ligaseB"/>
</dbReference>
<dbReference type="PANTHER" id="PTHR47810:SF1">
    <property type="entry name" value="DNA LIGASE B"/>
    <property type="match status" value="1"/>
</dbReference>
<name>Q6UGJ3_BPSP6</name>
<dbReference type="GO" id="GO:0006260">
    <property type="term" value="P:DNA replication"/>
    <property type="evidence" value="ECO:0007669"/>
    <property type="project" value="UniProtKB-KW"/>
</dbReference>
<keyword evidence="4" id="KW-0227">DNA damage</keyword>
<organismHost>
    <name type="scientific">Salmonella typhimurium</name>
    <dbReference type="NCBI Taxonomy" id="90371"/>
</organismHost>
<dbReference type="KEGG" id="vg:1481793"/>
<reference evidence="7 8" key="3">
    <citation type="journal article" date="2004" name="J. Mol. Biol.">
        <title>Genomic analysis of bacteriophages SP6 and K1-5, an estranged subgroup of the T7 supergroup.</title>
        <authorList>
            <person name="Scholl D."/>
            <person name="Kieleczawa J."/>
            <person name="Kemp P."/>
            <person name="Rush J."/>
            <person name="Richardson C.C."/>
            <person name="Merril C."/>
            <person name="Adhya S."/>
            <person name="Molineux I.J."/>
        </authorList>
    </citation>
    <scope>NUCLEOTIDE SEQUENCE</scope>
</reference>
<dbReference type="Proteomes" id="UP000000843">
    <property type="component" value="Segment"/>
</dbReference>
<evidence type="ECO:0000313" key="7">
    <source>
        <dbReference type="EMBL" id="AAR90016.1"/>
    </source>
</evidence>
<dbReference type="Pfam" id="PF14743">
    <property type="entry name" value="DNA_ligase_OB_2"/>
    <property type="match status" value="1"/>
</dbReference>
<dbReference type="PANTHER" id="PTHR47810">
    <property type="entry name" value="DNA LIGASE"/>
    <property type="match status" value="1"/>
</dbReference>
<reference evidence="7 8" key="2">
    <citation type="journal article" date="2002" name="J. Bacteriol.">
        <title>Bacteriophage SP6 is closely related to phages K1-5, K5, and K1E but encodes a tail protein very similar to that of the distantly related P22.</title>
        <authorList>
            <person name="Scholl D."/>
            <person name="Adhya S."/>
            <person name="Merril C.R."/>
        </authorList>
    </citation>
    <scope>NUCLEOTIDE SEQUENCE [LARGE SCALE GENOMIC DNA]</scope>
</reference>
<protein>
    <submittedName>
        <fullName evidence="7">24</fullName>
    </submittedName>
</protein>
<dbReference type="InterPro" id="IPR029319">
    <property type="entry name" value="DNA_ligase_OB"/>
</dbReference>
<dbReference type="GeneID" id="1481793"/>
<proteinExistence type="inferred from homology"/>
<dbReference type="Gene3D" id="3.30.470.30">
    <property type="entry name" value="DNA ligase/mRNA capping enzyme"/>
    <property type="match status" value="1"/>
</dbReference>
<evidence type="ECO:0000256" key="4">
    <source>
        <dbReference type="ARBA" id="ARBA00022763"/>
    </source>
</evidence>
<accession>Q6UGJ3</accession>
<feature type="domain" description="DNA ligase OB-like" evidence="6">
    <location>
        <begin position="229"/>
        <end position="306"/>
    </location>
</feature>
<comment type="similarity">
    <text evidence="1">Belongs to the ATP-dependent DNA ligase family.</text>
</comment>
<keyword evidence="2" id="KW-0436">Ligase</keyword>
<dbReference type="EMBL" id="AY370673">
    <property type="protein sequence ID" value="AAR90016.1"/>
    <property type="molecule type" value="Genomic_DNA"/>
</dbReference>
<evidence type="ECO:0000256" key="1">
    <source>
        <dbReference type="ARBA" id="ARBA00007572"/>
    </source>
</evidence>
<dbReference type="RefSeq" id="NP_853585.1">
    <property type="nucleotide sequence ID" value="NC_004831.2"/>
</dbReference>
<reference evidence="7 8" key="1">
    <citation type="journal article" date="1995" name="J. Biol. Chem.">
        <title>A domain of the gene 4 helicase/primase of bacteriophage T7 required for the formation of an active hexamer.</title>
        <authorList>
            <person name="Notarnicola S.M."/>
            <person name="Park K."/>
            <person name="Griffith J.D."/>
            <person name="Richardson C.C."/>
        </authorList>
    </citation>
    <scope>NUCLEOTIDE SEQUENCE [LARGE SCALE GENOMIC DNA]</scope>
</reference>
<evidence type="ECO:0000313" key="8">
    <source>
        <dbReference type="Proteomes" id="UP000000843"/>
    </source>
</evidence>
<dbReference type="InterPro" id="IPR012340">
    <property type="entry name" value="NA-bd_OB-fold"/>
</dbReference>
<evidence type="ECO:0000259" key="6">
    <source>
        <dbReference type="Pfam" id="PF14743"/>
    </source>
</evidence>